<comment type="caution">
    <text evidence="3">The sequence shown here is derived from an EMBL/GenBank/DDBJ whole genome shotgun (WGS) entry which is preliminary data.</text>
</comment>
<sequence length="137" mass="13866">MREFVDADAVMIKTALLAAAGEPTSFGELSAKEMPSSAVAENGVGNSAGSVSEGGKFNVPAKSQVPAVKSAKSVSGVQKSGLQVSGKSDANVSGKSGGKAEKQLAVTGVSQQLLWFTAVTFLVGVGAVGFASRRQRY</sequence>
<reference evidence="3 4" key="1">
    <citation type="submission" date="2009-01" db="EMBL/GenBank/DDBJ databases">
        <authorList>
            <person name="Qin X."/>
            <person name="Bachman B."/>
            <person name="Battles P."/>
            <person name="Bell A."/>
            <person name="Bess C."/>
            <person name="Bickham C."/>
            <person name="Chaboub L."/>
            <person name="Chen D."/>
            <person name="Coyle M."/>
            <person name="Deiros D.R."/>
            <person name="Dinh H."/>
            <person name="Forbes L."/>
            <person name="Fowler G."/>
            <person name="Francisco L."/>
            <person name="Fu Q."/>
            <person name="Gubbala S."/>
            <person name="Hale W."/>
            <person name="Han Y."/>
            <person name="Hemphill L."/>
            <person name="Highlander S.K."/>
            <person name="Hirani K."/>
            <person name="Hogues M."/>
            <person name="Jackson L."/>
            <person name="Jakkamsetti A."/>
            <person name="Javaid M."/>
            <person name="Jiang H."/>
            <person name="Korchina V."/>
            <person name="Kovar C."/>
            <person name="Lara F."/>
            <person name="Lee S."/>
            <person name="Mata R."/>
            <person name="Mathew T."/>
            <person name="Moen C."/>
            <person name="Morales K."/>
            <person name="Munidasa M."/>
            <person name="Nazareth L."/>
            <person name="Ngo R."/>
            <person name="Nguyen L."/>
            <person name="Okwuonu G."/>
            <person name="Ongeri F."/>
            <person name="Patil S."/>
            <person name="Petrosino J."/>
            <person name="Pham C."/>
            <person name="Pham P."/>
            <person name="Pu L.-L."/>
            <person name="Puazo M."/>
            <person name="Raj R."/>
            <person name="Reid J."/>
            <person name="Rouhana J."/>
            <person name="Saada N."/>
            <person name="Shang Y."/>
            <person name="Simmons D."/>
            <person name="Thornton R."/>
            <person name="Warren J."/>
            <person name="Weissenberger G."/>
            <person name="Zhang J."/>
            <person name="Zhang L."/>
            <person name="Zhou C."/>
            <person name="Zhu D."/>
            <person name="Muzny D."/>
            <person name="Worley K."/>
            <person name="Gibbs R."/>
        </authorList>
    </citation>
    <scope>NUCLEOTIDE SEQUENCE [LARGE SCALE GENOMIC DNA]</scope>
    <source>
        <strain evidence="3 4">DSM 15436</strain>
    </source>
</reference>
<dbReference type="RefSeq" id="WP_006546971.1">
    <property type="nucleotide sequence ID" value="NZ_DS999544.1"/>
</dbReference>
<keyword evidence="2" id="KW-0812">Transmembrane</keyword>
<evidence type="ECO:0000256" key="2">
    <source>
        <dbReference type="SAM" id="Phobius"/>
    </source>
</evidence>
<accession>C0W259</accession>
<feature type="transmembrane region" description="Helical" evidence="2">
    <location>
        <begin position="113"/>
        <end position="131"/>
    </location>
</feature>
<evidence type="ECO:0000256" key="1">
    <source>
        <dbReference type="SAM" id="MobiDB-lite"/>
    </source>
</evidence>
<keyword evidence="4" id="KW-1185">Reference proteome</keyword>
<name>C0W259_9ACTO</name>
<dbReference type="Proteomes" id="UP000010301">
    <property type="component" value="Unassembled WGS sequence"/>
</dbReference>
<evidence type="ECO:0000313" key="4">
    <source>
        <dbReference type="Proteomes" id="UP000010301"/>
    </source>
</evidence>
<dbReference type="HOGENOM" id="CLU_1860904_0_0_11"/>
<keyword evidence="2" id="KW-1133">Transmembrane helix</keyword>
<feature type="region of interest" description="Disordered" evidence="1">
    <location>
        <begin position="67"/>
        <end position="98"/>
    </location>
</feature>
<organism evidence="3 4">
    <name type="scientific">Gleimia coleocanis DSM 15436</name>
    <dbReference type="NCBI Taxonomy" id="525245"/>
    <lineage>
        <taxon>Bacteria</taxon>
        <taxon>Bacillati</taxon>
        <taxon>Actinomycetota</taxon>
        <taxon>Actinomycetes</taxon>
        <taxon>Actinomycetales</taxon>
        <taxon>Actinomycetaceae</taxon>
        <taxon>Gleimia</taxon>
    </lineage>
</organism>
<proteinExistence type="predicted"/>
<feature type="compositionally biased region" description="Polar residues" evidence="1">
    <location>
        <begin position="72"/>
        <end position="94"/>
    </location>
</feature>
<dbReference type="EMBL" id="ACFG01000037">
    <property type="protein sequence ID" value="EEH63273.1"/>
    <property type="molecule type" value="Genomic_DNA"/>
</dbReference>
<evidence type="ECO:0000313" key="3">
    <source>
        <dbReference type="EMBL" id="EEH63273.1"/>
    </source>
</evidence>
<protein>
    <submittedName>
        <fullName evidence="3">LPXTG-motif cell wall anchor domain protein</fullName>
    </submittedName>
</protein>
<keyword evidence="2" id="KW-0472">Membrane</keyword>
<dbReference type="AlphaFoldDB" id="C0W259"/>
<gene>
    <name evidence="3" type="ORF">HMPREF0044_1512</name>
</gene>